<feature type="chain" id="PRO_5010747449" evidence="4">
    <location>
        <begin position="19"/>
        <end position="148"/>
    </location>
</feature>
<feature type="compositionally biased region" description="Basic and acidic residues" evidence="3">
    <location>
        <begin position="48"/>
        <end position="66"/>
    </location>
</feature>
<dbReference type="Proteomes" id="UP000192223">
    <property type="component" value="Unplaced"/>
</dbReference>
<dbReference type="GO" id="GO:0031012">
    <property type="term" value="C:extracellular matrix"/>
    <property type="evidence" value="ECO:0007669"/>
    <property type="project" value="TreeGrafter"/>
</dbReference>
<dbReference type="RefSeq" id="XP_018323697.1">
    <property type="nucleotide sequence ID" value="XM_018468195.1"/>
</dbReference>
<evidence type="ECO:0000256" key="4">
    <source>
        <dbReference type="SAM" id="SignalP"/>
    </source>
</evidence>
<dbReference type="PANTHER" id="PTHR12236:SF96">
    <property type="entry name" value="PUPAL CUTICLE PROTEIN EDG-84A-LIKE PROTEIN"/>
    <property type="match status" value="1"/>
</dbReference>
<dbReference type="PRINTS" id="PR00947">
    <property type="entry name" value="CUTICLE"/>
</dbReference>
<dbReference type="GO" id="GO:0005615">
    <property type="term" value="C:extracellular space"/>
    <property type="evidence" value="ECO:0007669"/>
    <property type="project" value="TreeGrafter"/>
</dbReference>
<dbReference type="InterPro" id="IPR051217">
    <property type="entry name" value="Insect_Cuticle_Struc_Prot"/>
</dbReference>
<proteinExistence type="predicted"/>
<feature type="signal peptide" evidence="4">
    <location>
        <begin position="1"/>
        <end position="18"/>
    </location>
</feature>
<dbReference type="PROSITE" id="PS51155">
    <property type="entry name" value="CHIT_BIND_RR_2"/>
    <property type="match status" value="1"/>
</dbReference>
<keyword evidence="5" id="KW-1185">Reference proteome</keyword>
<dbReference type="AlphaFoldDB" id="A0A1W4WT72"/>
<feature type="region of interest" description="Disordered" evidence="3">
    <location>
        <begin position="47"/>
        <end position="75"/>
    </location>
</feature>
<dbReference type="STRING" id="224129.A0A1W4WT72"/>
<dbReference type="InterPro" id="IPR031311">
    <property type="entry name" value="CHIT_BIND_RR_consensus"/>
</dbReference>
<sequence length="148" mass="16853">MNSVLAFLLLCIVTIATGSYYHNNDEHYQHDEYENQGPAQYHFNYGVHDPHTGDKKSQHEERDGHNVKGAYSLDEPDGTKRIVEYEAGPHGGFQAHVRRVGHAQHPYHYSNGGHHEDYDNGHYENGHHDNGHGSAESYVGTTHWGYHH</sequence>
<feature type="compositionally biased region" description="Basic and acidic residues" evidence="3">
    <location>
        <begin position="113"/>
        <end position="131"/>
    </location>
</feature>
<keyword evidence="4" id="KW-0732">Signal</keyword>
<reference evidence="6" key="1">
    <citation type="submission" date="2025-08" db="UniProtKB">
        <authorList>
            <consortium name="RefSeq"/>
        </authorList>
    </citation>
    <scope>IDENTIFICATION</scope>
    <source>
        <tissue evidence="6">Entire body</tissue>
    </source>
</reference>
<dbReference type="GeneID" id="108735953"/>
<dbReference type="InParanoid" id="A0A1W4WT72"/>
<dbReference type="OrthoDB" id="6382835at2759"/>
<gene>
    <name evidence="6" type="primary">LOC108735953</name>
</gene>
<dbReference type="GO" id="GO:0042302">
    <property type="term" value="F:structural constituent of cuticle"/>
    <property type="evidence" value="ECO:0007669"/>
    <property type="project" value="UniProtKB-UniRule"/>
</dbReference>
<evidence type="ECO:0000256" key="1">
    <source>
        <dbReference type="ARBA" id="ARBA00022460"/>
    </source>
</evidence>
<name>A0A1W4WT72_AGRPL</name>
<evidence type="ECO:0000313" key="5">
    <source>
        <dbReference type="Proteomes" id="UP000192223"/>
    </source>
</evidence>
<keyword evidence="1 2" id="KW-0193">Cuticle</keyword>
<dbReference type="KEGG" id="apln:108735953"/>
<evidence type="ECO:0000256" key="2">
    <source>
        <dbReference type="PROSITE-ProRule" id="PRU00497"/>
    </source>
</evidence>
<evidence type="ECO:0000256" key="3">
    <source>
        <dbReference type="SAM" id="MobiDB-lite"/>
    </source>
</evidence>
<dbReference type="Pfam" id="PF00379">
    <property type="entry name" value="Chitin_bind_4"/>
    <property type="match status" value="1"/>
</dbReference>
<accession>A0A1W4WT72</accession>
<dbReference type="PANTHER" id="PTHR12236">
    <property type="entry name" value="STRUCTURAL CONTITUENT OF CUTICLE"/>
    <property type="match status" value="1"/>
</dbReference>
<feature type="region of interest" description="Disordered" evidence="3">
    <location>
        <begin position="105"/>
        <end position="136"/>
    </location>
</feature>
<protein>
    <submittedName>
        <fullName evidence="6">Adult-specific cuticular protein ACP-20-like isoform X1</fullName>
    </submittedName>
</protein>
<evidence type="ECO:0000313" key="6">
    <source>
        <dbReference type="RefSeq" id="XP_018323697.1"/>
    </source>
</evidence>
<dbReference type="PROSITE" id="PS00233">
    <property type="entry name" value="CHIT_BIND_RR_1"/>
    <property type="match status" value="1"/>
</dbReference>
<dbReference type="InterPro" id="IPR000618">
    <property type="entry name" value="Insect_cuticle"/>
</dbReference>
<organism evidence="5 6">
    <name type="scientific">Agrilus planipennis</name>
    <name type="common">Emerald ash borer</name>
    <name type="synonym">Agrilus marcopoli</name>
    <dbReference type="NCBI Taxonomy" id="224129"/>
    <lineage>
        <taxon>Eukaryota</taxon>
        <taxon>Metazoa</taxon>
        <taxon>Ecdysozoa</taxon>
        <taxon>Arthropoda</taxon>
        <taxon>Hexapoda</taxon>
        <taxon>Insecta</taxon>
        <taxon>Pterygota</taxon>
        <taxon>Neoptera</taxon>
        <taxon>Endopterygota</taxon>
        <taxon>Coleoptera</taxon>
        <taxon>Polyphaga</taxon>
        <taxon>Elateriformia</taxon>
        <taxon>Buprestoidea</taxon>
        <taxon>Buprestidae</taxon>
        <taxon>Agrilinae</taxon>
        <taxon>Agrilus</taxon>
    </lineage>
</organism>